<dbReference type="SMART" id="SM00020">
    <property type="entry name" value="Tryp_SPc"/>
    <property type="match status" value="1"/>
</dbReference>
<reference evidence="4" key="1">
    <citation type="submission" date="2025-08" db="UniProtKB">
        <authorList>
            <consortium name="Ensembl"/>
        </authorList>
    </citation>
    <scope>IDENTIFICATION</scope>
</reference>
<dbReference type="AlphaFoldDB" id="A0A8C0G913"/>
<evidence type="ECO:0000256" key="1">
    <source>
        <dbReference type="ARBA" id="ARBA00023157"/>
    </source>
</evidence>
<dbReference type="PROSITE" id="PS50240">
    <property type="entry name" value="TRYPSIN_DOM"/>
    <property type="match status" value="1"/>
</dbReference>
<accession>A0A8C0G913</accession>
<organism evidence="4 5">
    <name type="scientific">Chelonoidis abingdonii</name>
    <name type="common">Abingdon island giant tortoise</name>
    <name type="synonym">Testudo abingdonii</name>
    <dbReference type="NCBI Taxonomy" id="106734"/>
    <lineage>
        <taxon>Eukaryota</taxon>
        <taxon>Metazoa</taxon>
        <taxon>Chordata</taxon>
        <taxon>Craniata</taxon>
        <taxon>Vertebrata</taxon>
        <taxon>Euteleostomi</taxon>
        <taxon>Archelosauria</taxon>
        <taxon>Testudinata</taxon>
        <taxon>Testudines</taxon>
        <taxon>Cryptodira</taxon>
        <taxon>Durocryptodira</taxon>
        <taxon>Testudinoidea</taxon>
        <taxon>Testudinidae</taxon>
        <taxon>Chelonoidis</taxon>
    </lineage>
</organism>
<dbReference type="GeneTree" id="ENSGT00940000154494"/>
<feature type="signal peptide" evidence="2">
    <location>
        <begin position="1"/>
        <end position="16"/>
    </location>
</feature>
<gene>
    <name evidence="4" type="primary">CTRL</name>
</gene>
<dbReference type="CDD" id="cd00190">
    <property type="entry name" value="Tryp_SPc"/>
    <property type="match status" value="1"/>
</dbReference>
<protein>
    <submittedName>
        <fullName evidence="4">Chymotrypsin like</fullName>
    </submittedName>
</protein>
<evidence type="ECO:0000259" key="3">
    <source>
        <dbReference type="PROSITE" id="PS50240"/>
    </source>
</evidence>
<dbReference type="InterPro" id="IPR043504">
    <property type="entry name" value="Peptidase_S1_PA_chymotrypsin"/>
</dbReference>
<dbReference type="SUPFAM" id="SSF50494">
    <property type="entry name" value="Trypsin-like serine proteases"/>
    <property type="match status" value="1"/>
</dbReference>
<dbReference type="Pfam" id="PF00089">
    <property type="entry name" value="Trypsin"/>
    <property type="match status" value="1"/>
</dbReference>
<dbReference type="InterPro" id="IPR001254">
    <property type="entry name" value="Trypsin_dom"/>
</dbReference>
<dbReference type="GO" id="GO:0005615">
    <property type="term" value="C:extracellular space"/>
    <property type="evidence" value="ECO:0007669"/>
    <property type="project" value="Ensembl"/>
</dbReference>
<dbReference type="PRINTS" id="PR00722">
    <property type="entry name" value="CHYMOTRYPSIN"/>
</dbReference>
<dbReference type="Ensembl" id="ENSCABT00000005710.1">
    <property type="protein sequence ID" value="ENSCABP00000005247.1"/>
    <property type="gene ID" value="ENSCABG00000003947.1"/>
</dbReference>
<feature type="chain" id="PRO_5034239579" evidence="2">
    <location>
        <begin position="17"/>
        <end position="259"/>
    </location>
</feature>
<dbReference type="PANTHER" id="PTHR24250:SF66">
    <property type="entry name" value="CHYMOTRYPSIN-LIKE PROTEASE CTRL-1"/>
    <property type="match status" value="1"/>
</dbReference>
<evidence type="ECO:0000313" key="4">
    <source>
        <dbReference type="Ensembl" id="ENSCABP00000005247.1"/>
    </source>
</evidence>
<sequence length="259" mass="27293">FGLSWCLLSHCTLSRAGFRFPGCGVPAIKPVMNSLQRIVNGENTVPGSWPWQVSLQDRNGFHFCGGSLINQNWVVMAAHCQVRAGTHFAILGEYDRSSGAEPIQVKSIAKAITHPCWNTNTLNNDITLLKLASPAQLGTRVSPVCLAIASESLASNPTCITTGWGQTSGTASGGAVLLQQVALPLALPPSCTGPWHGAASALLSCQGDLGGHLVYLKGGAWTLIRIVSGGTGNCKVQTPARYGRVSAFRTWIDSILASN</sequence>
<keyword evidence="1" id="KW-1015">Disulfide bond</keyword>
<dbReference type="InterPro" id="IPR001314">
    <property type="entry name" value="Peptidase_S1A"/>
</dbReference>
<keyword evidence="2" id="KW-0732">Signal</keyword>
<keyword evidence="5" id="KW-1185">Reference proteome</keyword>
<proteinExistence type="predicted"/>
<dbReference type="GO" id="GO:0004252">
    <property type="term" value="F:serine-type endopeptidase activity"/>
    <property type="evidence" value="ECO:0007669"/>
    <property type="project" value="InterPro"/>
</dbReference>
<evidence type="ECO:0000313" key="5">
    <source>
        <dbReference type="Proteomes" id="UP000694404"/>
    </source>
</evidence>
<dbReference type="InterPro" id="IPR009003">
    <property type="entry name" value="Peptidase_S1_PA"/>
</dbReference>
<dbReference type="FunFam" id="2.40.10.10:FF:000181">
    <property type="entry name" value="Chymotrypsinogen A"/>
    <property type="match status" value="1"/>
</dbReference>
<name>A0A8C0G913_CHEAB</name>
<dbReference type="Proteomes" id="UP000694404">
    <property type="component" value="Unplaced"/>
</dbReference>
<dbReference type="Gene3D" id="2.40.10.10">
    <property type="entry name" value="Trypsin-like serine proteases"/>
    <property type="match status" value="1"/>
</dbReference>
<dbReference type="GO" id="GO:0006508">
    <property type="term" value="P:proteolysis"/>
    <property type="evidence" value="ECO:0007669"/>
    <property type="project" value="Ensembl"/>
</dbReference>
<dbReference type="PANTHER" id="PTHR24250">
    <property type="entry name" value="CHYMOTRYPSIN-RELATED"/>
    <property type="match status" value="1"/>
</dbReference>
<reference evidence="4" key="2">
    <citation type="submission" date="2025-09" db="UniProtKB">
        <authorList>
            <consortium name="Ensembl"/>
        </authorList>
    </citation>
    <scope>IDENTIFICATION</scope>
</reference>
<dbReference type="OMA" id="TWINQVI"/>
<evidence type="ECO:0000256" key="2">
    <source>
        <dbReference type="SAM" id="SignalP"/>
    </source>
</evidence>
<feature type="domain" description="Peptidase S1" evidence="3">
    <location>
        <begin position="38"/>
        <end position="257"/>
    </location>
</feature>